<keyword evidence="6" id="KW-0449">Lipoprotein</keyword>
<dbReference type="Proteomes" id="UP000233440">
    <property type="component" value="Unassembled WGS sequence"/>
</dbReference>
<dbReference type="AlphaFoldDB" id="A0A2N3LDC8"/>
<dbReference type="GO" id="GO:0016887">
    <property type="term" value="F:ATP hydrolysis activity"/>
    <property type="evidence" value="ECO:0007669"/>
    <property type="project" value="InterPro"/>
</dbReference>
<accession>A0A2N3LDC8</accession>
<evidence type="ECO:0000313" key="7">
    <source>
        <dbReference type="Proteomes" id="UP000233440"/>
    </source>
</evidence>
<dbReference type="CDD" id="cd03255">
    <property type="entry name" value="ABC_MJ0796_LolCDE_FtsE"/>
    <property type="match status" value="1"/>
</dbReference>
<dbReference type="Pfam" id="PF00005">
    <property type="entry name" value="ABC_tran"/>
    <property type="match status" value="1"/>
</dbReference>
<keyword evidence="4 6" id="KW-0067">ATP-binding</keyword>
<evidence type="ECO:0000256" key="1">
    <source>
        <dbReference type="ARBA" id="ARBA00005417"/>
    </source>
</evidence>
<dbReference type="SUPFAM" id="SSF52540">
    <property type="entry name" value="P-loop containing nucleoside triphosphate hydrolases"/>
    <property type="match status" value="1"/>
</dbReference>
<dbReference type="FunFam" id="3.40.50.300:FF:000032">
    <property type="entry name" value="Export ABC transporter ATP-binding protein"/>
    <property type="match status" value="1"/>
</dbReference>
<keyword evidence="3" id="KW-0547">Nucleotide-binding</keyword>
<dbReference type="PANTHER" id="PTHR42798">
    <property type="entry name" value="LIPOPROTEIN-RELEASING SYSTEM ATP-BINDING PROTEIN LOLD"/>
    <property type="match status" value="1"/>
</dbReference>
<dbReference type="InterPro" id="IPR027417">
    <property type="entry name" value="P-loop_NTPase"/>
</dbReference>
<dbReference type="EMBL" id="PIQO01000034">
    <property type="protein sequence ID" value="PKR82628.1"/>
    <property type="molecule type" value="Genomic_DNA"/>
</dbReference>
<proteinExistence type="inferred from homology"/>
<dbReference type="GO" id="GO:0098796">
    <property type="term" value="C:membrane protein complex"/>
    <property type="evidence" value="ECO:0007669"/>
    <property type="project" value="UniProtKB-ARBA"/>
</dbReference>
<keyword evidence="2" id="KW-0813">Transport</keyword>
<feature type="domain" description="ABC transporter" evidence="5">
    <location>
        <begin position="61"/>
        <end position="292"/>
    </location>
</feature>
<comment type="caution">
    <text evidence="6">The sequence shown here is derived from an EMBL/GenBank/DDBJ whole genome shotgun (WGS) entry which is preliminary data.</text>
</comment>
<evidence type="ECO:0000256" key="2">
    <source>
        <dbReference type="ARBA" id="ARBA00022448"/>
    </source>
</evidence>
<dbReference type="InterPro" id="IPR003593">
    <property type="entry name" value="AAA+_ATPase"/>
</dbReference>
<name>A0A2N3LDC8_9BACI</name>
<evidence type="ECO:0000259" key="5">
    <source>
        <dbReference type="PROSITE" id="PS50893"/>
    </source>
</evidence>
<dbReference type="GO" id="GO:0022857">
    <property type="term" value="F:transmembrane transporter activity"/>
    <property type="evidence" value="ECO:0007669"/>
    <property type="project" value="UniProtKB-ARBA"/>
</dbReference>
<gene>
    <name evidence="6" type="ORF">CWO92_23415</name>
</gene>
<dbReference type="InterPro" id="IPR003439">
    <property type="entry name" value="ABC_transporter-like_ATP-bd"/>
</dbReference>
<evidence type="ECO:0000256" key="3">
    <source>
        <dbReference type="ARBA" id="ARBA00022741"/>
    </source>
</evidence>
<dbReference type="PANTHER" id="PTHR42798:SF2">
    <property type="entry name" value="ABC TRANSPORTER ATP-BINDING PROTEIN MG467-RELATED"/>
    <property type="match status" value="1"/>
</dbReference>
<dbReference type="GO" id="GO:0005524">
    <property type="term" value="F:ATP binding"/>
    <property type="evidence" value="ECO:0007669"/>
    <property type="project" value="UniProtKB-KW"/>
</dbReference>
<dbReference type="SMART" id="SM00382">
    <property type="entry name" value="AAA"/>
    <property type="match status" value="1"/>
</dbReference>
<keyword evidence="7" id="KW-1185">Reference proteome</keyword>
<dbReference type="PROSITE" id="PS00211">
    <property type="entry name" value="ABC_TRANSPORTER_1"/>
    <property type="match status" value="1"/>
</dbReference>
<organism evidence="6 7">
    <name type="scientific">Heyndrickxia camelliae</name>
    <dbReference type="NCBI Taxonomy" id="1707093"/>
    <lineage>
        <taxon>Bacteria</taxon>
        <taxon>Bacillati</taxon>
        <taxon>Bacillota</taxon>
        <taxon>Bacilli</taxon>
        <taxon>Bacillales</taxon>
        <taxon>Bacillaceae</taxon>
        <taxon>Heyndrickxia</taxon>
    </lineage>
</organism>
<dbReference type="PROSITE" id="PS50893">
    <property type="entry name" value="ABC_TRANSPORTER_2"/>
    <property type="match status" value="1"/>
</dbReference>
<evidence type="ECO:0000313" key="6">
    <source>
        <dbReference type="EMBL" id="PKR82628.1"/>
    </source>
</evidence>
<protein>
    <submittedName>
        <fullName evidence="6">Lipoprotein-releasing system ATP-binding protein LolD</fullName>
    </submittedName>
</protein>
<reference evidence="6 7" key="1">
    <citation type="submission" date="2017-11" db="EMBL/GenBank/DDBJ databases">
        <title>Bacillus camelliae sp. nov., isolated from pu'er tea.</title>
        <authorList>
            <person name="Niu L."/>
        </authorList>
    </citation>
    <scope>NUCLEOTIDE SEQUENCE [LARGE SCALE GENOMIC DNA]</scope>
    <source>
        <strain evidence="6 7">7578-1</strain>
    </source>
</reference>
<comment type="similarity">
    <text evidence="1">Belongs to the ABC transporter superfamily.</text>
</comment>
<dbReference type="InterPro" id="IPR017871">
    <property type="entry name" value="ABC_transporter-like_CS"/>
</dbReference>
<dbReference type="Gene3D" id="3.40.50.300">
    <property type="entry name" value="P-loop containing nucleotide triphosphate hydrolases"/>
    <property type="match status" value="1"/>
</dbReference>
<dbReference type="OrthoDB" id="9791546at2"/>
<sequence length="292" mass="32921">MFFFVSLGEGILEYHLRKQRGLIVQRRPFLFRSQKFSTKQQSASNFSVLLEEKGNSIKDLIVLEDISKDYPGDGVITKVLESINISFEKGVFTTIIGPSGSGKSTLLSLIGALDKPTKGNIYFEREIITNLKNRRLANFRFEKIGFIFQQFHLLPTLTAMENVMCPLFTRKVDYSKKERAIELLDEMGLKDKVHALPSQLSGGQQQRVAIARALVHRPEWILADEPTGNLDSESSKIVFDLLKKLNKENGIGIILITHDPNLAKQTDRIVEIKDGKIVSDTLQTCKEDIVGL</sequence>
<dbReference type="InterPro" id="IPR017911">
    <property type="entry name" value="MacB-like_ATP-bd"/>
</dbReference>
<evidence type="ECO:0000256" key="4">
    <source>
        <dbReference type="ARBA" id="ARBA00022840"/>
    </source>
</evidence>